<evidence type="ECO:0000256" key="4">
    <source>
        <dbReference type="ARBA" id="ARBA00004752"/>
    </source>
</evidence>
<dbReference type="SUPFAM" id="SSF56176">
    <property type="entry name" value="FAD-binding/transporter-associated domain-like"/>
    <property type="match status" value="1"/>
</dbReference>
<evidence type="ECO:0000256" key="8">
    <source>
        <dbReference type="ARBA" id="ARBA00022618"/>
    </source>
</evidence>
<comment type="function">
    <text evidence="2 19">Cell wall formation.</text>
</comment>
<evidence type="ECO:0000256" key="5">
    <source>
        <dbReference type="ARBA" id="ARBA00012518"/>
    </source>
</evidence>
<feature type="domain" description="FAD-binding PCMH-type" evidence="20">
    <location>
        <begin position="26"/>
        <end position="189"/>
    </location>
</feature>
<keyword evidence="11 19" id="KW-0521">NADP</keyword>
<dbReference type="GO" id="GO:0005829">
    <property type="term" value="C:cytosol"/>
    <property type="evidence" value="ECO:0007669"/>
    <property type="project" value="TreeGrafter"/>
</dbReference>
<dbReference type="InterPro" id="IPR011601">
    <property type="entry name" value="MurB_C"/>
</dbReference>
<comment type="caution">
    <text evidence="21">The sequence shown here is derived from an EMBL/GenBank/DDBJ whole genome shotgun (WGS) entry which is preliminary data.</text>
</comment>
<keyword evidence="13 19" id="KW-0573">Peptidoglycan synthesis</keyword>
<evidence type="ECO:0000256" key="2">
    <source>
        <dbReference type="ARBA" id="ARBA00003921"/>
    </source>
</evidence>
<name>A0A5A9XG91_9BACT</name>
<sequence length="296" mass="31980">MNLENISIRGQLLYDEPMSRHTSLKVGGAADLYAEPEDADDLLTLVRSLKECQSPWLAIGRGYNLLVRDGGIRGAVISLARFNRISEAGERLIRAEAGVENLALVRFAQERGLGGIGYISGIPGTVGGAVKMNAGAYGSGVLERLESLTLLSGDMVAEYRREELDYGYRRLALPVGAIVLAALFRLVECDPHQTEEEIRKDTELRRSKHNVGFPSAGSFFKNPSGQAAWRLIDQANLRGVTVGGAQVSEVHSNFLINRGGATAADFLGLAEKVKEAVFAATGVQLEEEVRIVGEEP</sequence>
<dbReference type="Pfam" id="PF01565">
    <property type="entry name" value="FAD_binding_4"/>
    <property type="match status" value="1"/>
</dbReference>
<dbReference type="EC" id="1.3.1.98" evidence="5 19"/>
<comment type="similarity">
    <text evidence="19">Belongs to the MurB family.</text>
</comment>
<dbReference type="EMBL" id="SRSD01000004">
    <property type="protein sequence ID" value="KAA0892222.1"/>
    <property type="molecule type" value="Genomic_DNA"/>
</dbReference>
<dbReference type="GO" id="GO:0008762">
    <property type="term" value="F:UDP-N-acetylmuramate dehydrogenase activity"/>
    <property type="evidence" value="ECO:0007669"/>
    <property type="project" value="UniProtKB-UniRule"/>
</dbReference>
<dbReference type="AlphaFoldDB" id="A0A5A9XG91"/>
<evidence type="ECO:0000256" key="1">
    <source>
        <dbReference type="ARBA" id="ARBA00001974"/>
    </source>
</evidence>
<keyword evidence="16 19" id="KW-0961">Cell wall biogenesis/degradation</keyword>
<keyword evidence="12 19" id="KW-0133">Cell shape</keyword>
<evidence type="ECO:0000256" key="3">
    <source>
        <dbReference type="ARBA" id="ARBA00004496"/>
    </source>
</evidence>
<dbReference type="PANTHER" id="PTHR21071:SF4">
    <property type="entry name" value="UDP-N-ACETYLENOLPYRUVOYLGLUCOSAMINE REDUCTASE"/>
    <property type="match status" value="1"/>
</dbReference>
<evidence type="ECO:0000256" key="10">
    <source>
        <dbReference type="ARBA" id="ARBA00022827"/>
    </source>
</evidence>
<reference evidence="21 22" key="1">
    <citation type="submission" date="2019-04" db="EMBL/GenBank/DDBJ databases">
        <title>Geobacter ruber sp. nov., ferric-reducing bacteria isolated from paddy soil.</title>
        <authorList>
            <person name="Xu Z."/>
            <person name="Masuda Y."/>
            <person name="Itoh H."/>
            <person name="Senoo K."/>
        </authorList>
    </citation>
    <scope>NUCLEOTIDE SEQUENCE [LARGE SCALE GENOMIC DNA]</scope>
    <source>
        <strain evidence="21 22">Red88</strain>
    </source>
</reference>
<dbReference type="NCBIfam" id="TIGR00179">
    <property type="entry name" value="murB"/>
    <property type="match status" value="1"/>
</dbReference>
<evidence type="ECO:0000256" key="6">
    <source>
        <dbReference type="ARBA" id="ARBA00015188"/>
    </source>
</evidence>
<evidence type="ECO:0000259" key="20">
    <source>
        <dbReference type="PROSITE" id="PS51387"/>
    </source>
</evidence>
<evidence type="ECO:0000256" key="11">
    <source>
        <dbReference type="ARBA" id="ARBA00022857"/>
    </source>
</evidence>
<dbReference type="HAMAP" id="MF_00037">
    <property type="entry name" value="MurB"/>
    <property type="match status" value="1"/>
</dbReference>
<dbReference type="InterPro" id="IPR003170">
    <property type="entry name" value="MurB"/>
</dbReference>
<proteinExistence type="inferred from homology"/>
<keyword evidence="9 19" id="KW-0285">Flavoprotein</keyword>
<comment type="subcellular location">
    <subcellularLocation>
        <location evidence="3 19">Cytoplasm</location>
    </subcellularLocation>
</comment>
<feature type="active site" evidence="19">
    <location>
        <position position="169"/>
    </location>
</feature>
<keyword evidence="15 19" id="KW-0131">Cell cycle</keyword>
<dbReference type="InterPro" id="IPR016167">
    <property type="entry name" value="FAD-bd_PCMH_sub1"/>
</dbReference>
<evidence type="ECO:0000256" key="15">
    <source>
        <dbReference type="ARBA" id="ARBA00023306"/>
    </source>
</evidence>
<comment type="pathway">
    <text evidence="4 19">Cell wall biogenesis; peptidoglycan biosynthesis.</text>
</comment>
<dbReference type="Proteomes" id="UP000324298">
    <property type="component" value="Unassembled WGS sequence"/>
</dbReference>
<evidence type="ECO:0000256" key="19">
    <source>
        <dbReference type="HAMAP-Rule" id="MF_00037"/>
    </source>
</evidence>
<evidence type="ECO:0000256" key="13">
    <source>
        <dbReference type="ARBA" id="ARBA00022984"/>
    </source>
</evidence>
<dbReference type="InterPro" id="IPR016169">
    <property type="entry name" value="FAD-bd_PCMH_sub2"/>
</dbReference>
<keyword evidence="22" id="KW-1185">Reference proteome</keyword>
<organism evidence="21 22">
    <name type="scientific">Oryzomonas rubra</name>
    <dbReference type="NCBI Taxonomy" id="2509454"/>
    <lineage>
        <taxon>Bacteria</taxon>
        <taxon>Pseudomonadati</taxon>
        <taxon>Thermodesulfobacteriota</taxon>
        <taxon>Desulfuromonadia</taxon>
        <taxon>Geobacterales</taxon>
        <taxon>Geobacteraceae</taxon>
        <taxon>Oryzomonas</taxon>
    </lineage>
</organism>
<dbReference type="GO" id="GO:0008360">
    <property type="term" value="P:regulation of cell shape"/>
    <property type="evidence" value="ECO:0007669"/>
    <property type="project" value="UniProtKB-KW"/>
</dbReference>
<evidence type="ECO:0000256" key="16">
    <source>
        <dbReference type="ARBA" id="ARBA00023316"/>
    </source>
</evidence>
<evidence type="ECO:0000256" key="17">
    <source>
        <dbReference type="ARBA" id="ARBA00031026"/>
    </source>
</evidence>
<dbReference type="InterPro" id="IPR036635">
    <property type="entry name" value="MurB_C_sf"/>
</dbReference>
<dbReference type="Gene3D" id="3.30.43.10">
    <property type="entry name" value="Uridine Diphospho-n-acetylenolpyruvylglucosamine Reductase, domain 2"/>
    <property type="match status" value="1"/>
</dbReference>
<dbReference type="Pfam" id="PF02873">
    <property type="entry name" value="MurB_C"/>
    <property type="match status" value="1"/>
</dbReference>
<evidence type="ECO:0000313" key="21">
    <source>
        <dbReference type="EMBL" id="KAA0892222.1"/>
    </source>
</evidence>
<keyword evidence="14 19" id="KW-0560">Oxidoreductase</keyword>
<dbReference type="RefSeq" id="WP_149307159.1">
    <property type="nucleotide sequence ID" value="NZ_SRSD01000004.1"/>
</dbReference>
<dbReference type="UniPathway" id="UPA00219"/>
<feature type="active site" description="Proton donor" evidence="19">
    <location>
        <position position="218"/>
    </location>
</feature>
<dbReference type="GO" id="GO:0071555">
    <property type="term" value="P:cell wall organization"/>
    <property type="evidence" value="ECO:0007669"/>
    <property type="project" value="UniProtKB-KW"/>
</dbReference>
<accession>A0A5A9XG91</accession>
<dbReference type="Gene3D" id="3.90.78.10">
    <property type="entry name" value="UDP-N-acetylenolpyruvoylglucosamine reductase, C-terminal domain"/>
    <property type="match status" value="1"/>
</dbReference>
<dbReference type="InterPro" id="IPR006094">
    <property type="entry name" value="Oxid_FAD_bind_N"/>
</dbReference>
<dbReference type="InterPro" id="IPR036318">
    <property type="entry name" value="FAD-bd_PCMH-like_sf"/>
</dbReference>
<evidence type="ECO:0000256" key="12">
    <source>
        <dbReference type="ARBA" id="ARBA00022960"/>
    </source>
</evidence>
<dbReference type="GO" id="GO:0051301">
    <property type="term" value="P:cell division"/>
    <property type="evidence" value="ECO:0007669"/>
    <property type="project" value="UniProtKB-KW"/>
</dbReference>
<evidence type="ECO:0000256" key="18">
    <source>
        <dbReference type="ARBA" id="ARBA00048914"/>
    </source>
</evidence>
<dbReference type="GO" id="GO:0009252">
    <property type="term" value="P:peptidoglycan biosynthetic process"/>
    <property type="evidence" value="ECO:0007669"/>
    <property type="project" value="UniProtKB-UniRule"/>
</dbReference>
<evidence type="ECO:0000256" key="9">
    <source>
        <dbReference type="ARBA" id="ARBA00022630"/>
    </source>
</evidence>
<feature type="active site" evidence="19">
    <location>
        <position position="288"/>
    </location>
</feature>
<dbReference type="InterPro" id="IPR016166">
    <property type="entry name" value="FAD-bd_PCMH"/>
</dbReference>
<dbReference type="PANTHER" id="PTHR21071">
    <property type="entry name" value="UDP-N-ACETYLENOLPYRUVOYLGLUCOSAMINE REDUCTASE"/>
    <property type="match status" value="1"/>
</dbReference>
<dbReference type="PROSITE" id="PS51387">
    <property type="entry name" value="FAD_PCMH"/>
    <property type="match status" value="1"/>
</dbReference>
<evidence type="ECO:0000313" key="22">
    <source>
        <dbReference type="Proteomes" id="UP000324298"/>
    </source>
</evidence>
<evidence type="ECO:0000256" key="14">
    <source>
        <dbReference type="ARBA" id="ARBA00023002"/>
    </source>
</evidence>
<gene>
    <name evidence="19 21" type="primary">murB</name>
    <name evidence="21" type="ORF">ET418_08465</name>
</gene>
<evidence type="ECO:0000256" key="7">
    <source>
        <dbReference type="ARBA" id="ARBA00022490"/>
    </source>
</evidence>
<keyword evidence="10 19" id="KW-0274">FAD</keyword>
<comment type="cofactor">
    <cofactor evidence="1 19">
        <name>FAD</name>
        <dbReference type="ChEBI" id="CHEBI:57692"/>
    </cofactor>
</comment>
<dbReference type="Gene3D" id="3.30.465.10">
    <property type="match status" value="1"/>
</dbReference>
<keyword evidence="7 19" id="KW-0963">Cytoplasm</keyword>
<dbReference type="OrthoDB" id="9804753at2"/>
<dbReference type="NCBIfam" id="NF010480">
    <property type="entry name" value="PRK13905.1"/>
    <property type="match status" value="1"/>
</dbReference>
<protein>
    <recommendedName>
        <fullName evidence="6 19">UDP-N-acetylenolpyruvoylglucosamine reductase</fullName>
        <ecNumber evidence="5 19">1.3.1.98</ecNumber>
    </recommendedName>
    <alternativeName>
        <fullName evidence="17 19">UDP-N-acetylmuramate dehydrogenase</fullName>
    </alternativeName>
</protein>
<keyword evidence="8 19" id="KW-0132">Cell division</keyword>
<dbReference type="SUPFAM" id="SSF56194">
    <property type="entry name" value="Uridine diphospho-N-Acetylenolpyruvylglucosamine reductase, MurB, C-terminal domain"/>
    <property type="match status" value="1"/>
</dbReference>
<dbReference type="GO" id="GO:0071949">
    <property type="term" value="F:FAD binding"/>
    <property type="evidence" value="ECO:0007669"/>
    <property type="project" value="InterPro"/>
</dbReference>
<comment type="catalytic activity">
    <reaction evidence="18 19">
        <text>UDP-N-acetyl-alpha-D-muramate + NADP(+) = UDP-N-acetyl-3-O-(1-carboxyvinyl)-alpha-D-glucosamine + NADPH + H(+)</text>
        <dbReference type="Rhea" id="RHEA:12248"/>
        <dbReference type="ChEBI" id="CHEBI:15378"/>
        <dbReference type="ChEBI" id="CHEBI:57783"/>
        <dbReference type="ChEBI" id="CHEBI:58349"/>
        <dbReference type="ChEBI" id="CHEBI:68483"/>
        <dbReference type="ChEBI" id="CHEBI:70757"/>
        <dbReference type="EC" id="1.3.1.98"/>
    </reaction>
</comment>